<dbReference type="PANTHER" id="PTHR13947">
    <property type="entry name" value="GNAT FAMILY N-ACETYLTRANSFERASE"/>
    <property type="match status" value="1"/>
</dbReference>
<gene>
    <name evidence="3" type="ORF">Ari01nite_93630</name>
</gene>
<evidence type="ECO:0000313" key="3">
    <source>
        <dbReference type="EMBL" id="GIF01899.1"/>
    </source>
</evidence>
<sequence>MRVRLLADLPELVEPIGRMRCTEWGHDDNLDEWIATTAGEAGRDGLPVTWVAVDETGTALGAVALGPSDVPDRPELVPCVWGMIVHPGHRGRGIGRLLLAPLERHAAGQGYPAVWVLTGPPAVGYYERCGWQRTETVPAGTLLRKPIGRG</sequence>
<feature type="domain" description="N-acetyltransferase" evidence="2">
    <location>
        <begin position="1"/>
        <end position="148"/>
    </location>
</feature>
<dbReference type="SUPFAM" id="SSF55729">
    <property type="entry name" value="Acyl-CoA N-acyltransferases (Nat)"/>
    <property type="match status" value="1"/>
</dbReference>
<evidence type="ECO:0000259" key="2">
    <source>
        <dbReference type="PROSITE" id="PS51186"/>
    </source>
</evidence>
<dbReference type="InterPro" id="IPR016181">
    <property type="entry name" value="Acyl_CoA_acyltransferase"/>
</dbReference>
<accession>A0A919KB55</accession>
<dbReference type="Gene3D" id="3.40.630.30">
    <property type="match status" value="1"/>
</dbReference>
<proteinExistence type="predicted"/>
<dbReference type="Pfam" id="PF00583">
    <property type="entry name" value="Acetyltransf_1"/>
    <property type="match status" value="1"/>
</dbReference>
<dbReference type="CDD" id="cd04301">
    <property type="entry name" value="NAT_SF"/>
    <property type="match status" value="1"/>
</dbReference>
<dbReference type="InterPro" id="IPR000182">
    <property type="entry name" value="GNAT_dom"/>
</dbReference>
<evidence type="ECO:0000313" key="4">
    <source>
        <dbReference type="Proteomes" id="UP000636960"/>
    </source>
</evidence>
<protein>
    <submittedName>
        <fullName evidence="3">N-acetyltransferase</fullName>
    </submittedName>
</protein>
<reference evidence="3" key="1">
    <citation type="submission" date="2021-01" db="EMBL/GenBank/DDBJ databases">
        <title>Whole genome shotgun sequence of Actinoplanes rishiriensis NBRC 108556.</title>
        <authorList>
            <person name="Komaki H."/>
            <person name="Tamura T."/>
        </authorList>
    </citation>
    <scope>NUCLEOTIDE SEQUENCE</scope>
    <source>
        <strain evidence="3">NBRC 108556</strain>
    </source>
</reference>
<dbReference type="PROSITE" id="PS51186">
    <property type="entry name" value="GNAT"/>
    <property type="match status" value="1"/>
</dbReference>
<dbReference type="Proteomes" id="UP000636960">
    <property type="component" value="Unassembled WGS sequence"/>
</dbReference>
<organism evidence="3 4">
    <name type="scientific">Paractinoplanes rishiriensis</name>
    <dbReference type="NCBI Taxonomy" id="1050105"/>
    <lineage>
        <taxon>Bacteria</taxon>
        <taxon>Bacillati</taxon>
        <taxon>Actinomycetota</taxon>
        <taxon>Actinomycetes</taxon>
        <taxon>Micromonosporales</taxon>
        <taxon>Micromonosporaceae</taxon>
        <taxon>Paractinoplanes</taxon>
    </lineage>
</organism>
<evidence type="ECO:0000256" key="1">
    <source>
        <dbReference type="ARBA" id="ARBA00022679"/>
    </source>
</evidence>
<keyword evidence="1" id="KW-0808">Transferase</keyword>
<keyword evidence="4" id="KW-1185">Reference proteome</keyword>
<dbReference type="EMBL" id="BOMV01000114">
    <property type="protein sequence ID" value="GIF01899.1"/>
    <property type="molecule type" value="Genomic_DNA"/>
</dbReference>
<dbReference type="AlphaFoldDB" id="A0A919KB55"/>
<comment type="caution">
    <text evidence="3">The sequence shown here is derived from an EMBL/GenBank/DDBJ whole genome shotgun (WGS) entry which is preliminary data.</text>
</comment>
<name>A0A919KB55_9ACTN</name>
<dbReference type="InterPro" id="IPR050769">
    <property type="entry name" value="NAT_camello-type"/>
</dbReference>
<dbReference type="PANTHER" id="PTHR13947:SF37">
    <property type="entry name" value="LD18367P"/>
    <property type="match status" value="1"/>
</dbReference>
<dbReference type="GO" id="GO:0008080">
    <property type="term" value="F:N-acetyltransferase activity"/>
    <property type="evidence" value="ECO:0007669"/>
    <property type="project" value="InterPro"/>
</dbReference>